<dbReference type="InterPro" id="IPR011611">
    <property type="entry name" value="PfkB_dom"/>
</dbReference>
<dbReference type="RefSeq" id="WP_097774431.1">
    <property type="nucleotide sequence ID" value="NZ_NMTS02000032.1"/>
</dbReference>
<dbReference type="Pfam" id="PF00294">
    <property type="entry name" value="PfkB"/>
    <property type="match status" value="1"/>
</dbReference>
<dbReference type="SUPFAM" id="SSF53613">
    <property type="entry name" value="Ribokinase-like"/>
    <property type="match status" value="1"/>
</dbReference>
<gene>
    <name evidence="4" type="ORF">CGS50_006915</name>
</gene>
<dbReference type="EMBL" id="NMTS02000032">
    <property type="protein sequence ID" value="PLK29695.1"/>
    <property type="molecule type" value="Genomic_DNA"/>
</dbReference>
<dbReference type="InterPro" id="IPR002173">
    <property type="entry name" value="Carboh/pur_kinase_PfkB_CS"/>
</dbReference>
<reference evidence="4 5" key="1">
    <citation type="journal article" date="2017" name="Front. Microbiol.">
        <title>New Insights into the Diversity of the Genus Faecalibacterium.</title>
        <authorList>
            <person name="Benevides L."/>
            <person name="Burman S."/>
            <person name="Martin R."/>
            <person name="Robert V."/>
            <person name="Thomas M."/>
            <person name="Miquel S."/>
            <person name="Chain F."/>
            <person name="Sokol H."/>
            <person name="Bermudez-Humaran L.G."/>
            <person name="Morrison M."/>
            <person name="Langella P."/>
            <person name="Azevedo V.A."/>
            <person name="Chatel J.M."/>
            <person name="Soares S."/>
        </authorList>
    </citation>
    <scope>NUCLEOTIDE SEQUENCE [LARGE SCALE GENOMIC DNA]</scope>
    <source>
        <strain evidence="4 5">CNCM I 4542</strain>
    </source>
</reference>
<dbReference type="AlphaFoldDB" id="A0A2J4JPA4"/>
<dbReference type="PANTHER" id="PTHR43320">
    <property type="entry name" value="SUGAR KINASE"/>
    <property type="match status" value="1"/>
</dbReference>
<comment type="caution">
    <text evidence="4">The sequence shown here is derived from an EMBL/GenBank/DDBJ whole genome shotgun (WGS) entry which is preliminary data.</text>
</comment>
<name>A0A2J4JPA4_9FIRM</name>
<dbReference type="PANTHER" id="PTHR43320:SF2">
    <property type="entry name" value="2-DEHYDRO-3-DEOXYGLUCONOKINASE_2-DEHYDRO-3-DEOXYGALACTONOKINASE"/>
    <property type="match status" value="1"/>
</dbReference>
<proteinExistence type="inferred from homology"/>
<evidence type="ECO:0000256" key="1">
    <source>
        <dbReference type="ARBA" id="ARBA00010688"/>
    </source>
</evidence>
<comment type="similarity">
    <text evidence="1">Belongs to the carbohydrate kinase PfkB family.</text>
</comment>
<keyword evidence="3 4" id="KW-0418">Kinase</keyword>
<evidence type="ECO:0000256" key="3">
    <source>
        <dbReference type="ARBA" id="ARBA00022777"/>
    </source>
</evidence>
<dbReference type="PROSITE" id="PS00584">
    <property type="entry name" value="PFKB_KINASES_2"/>
    <property type="match status" value="1"/>
</dbReference>
<dbReference type="InterPro" id="IPR029056">
    <property type="entry name" value="Ribokinase-like"/>
</dbReference>
<dbReference type="Gene3D" id="3.40.1190.20">
    <property type="match status" value="1"/>
</dbReference>
<evidence type="ECO:0000313" key="4">
    <source>
        <dbReference type="EMBL" id="PLK29695.1"/>
    </source>
</evidence>
<accession>A0A2J4JPA4</accession>
<sequence length="315" mass="33852">MPECLTLGETMAAFAPDRTGPLRYVPNYSLRIAGAESNTAIGAAKLGVSAAWISRLGADEFGQYIRNQIRAEGVDCSGVHFDPAHRTGVMFKQTGSGESSVFYYRENSAASHMTPQDLDEALFRGCRILHLSGITPVLSESCAETVQAAIRLAQKYGARVSFDPNIRQKLWNGRDYTPLLRQLTTRAEIVLMGLDEAEVLFGTRNVEQLCAGLFAVGHTEVAAFKDGSRGAWIADRNQCIRLEPYPCRCIDPIGAGDGFNAGVLAGLLQGRTLEQAGRMGAVCGALATEVPGDVEGCPDAARMDAILNGSSTIYR</sequence>
<dbReference type="GO" id="GO:0016301">
    <property type="term" value="F:kinase activity"/>
    <property type="evidence" value="ECO:0007669"/>
    <property type="project" value="UniProtKB-KW"/>
</dbReference>
<organism evidence="4 5">
    <name type="scientific">Faecalibacterium prausnitzii</name>
    <dbReference type="NCBI Taxonomy" id="853"/>
    <lineage>
        <taxon>Bacteria</taxon>
        <taxon>Bacillati</taxon>
        <taxon>Bacillota</taxon>
        <taxon>Clostridia</taxon>
        <taxon>Eubacteriales</taxon>
        <taxon>Oscillospiraceae</taxon>
        <taxon>Faecalibacterium</taxon>
    </lineage>
</organism>
<evidence type="ECO:0000256" key="2">
    <source>
        <dbReference type="ARBA" id="ARBA00022679"/>
    </source>
</evidence>
<dbReference type="InterPro" id="IPR052700">
    <property type="entry name" value="Carb_kinase_PfkB-like"/>
</dbReference>
<protein>
    <submittedName>
        <fullName evidence="4">Sugar kinase</fullName>
    </submittedName>
</protein>
<keyword evidence="2" id="KW-0808">Transferase</keyword>
<evidence type="ECO:0000313" key="5">
    <source>
        <dbReference type="Proteomes" id="UP000221015"/>
    </source>
</evidence>
<dbReference type="Proteomes" id="UP000221015">
    <property type="component" value="Unassembled WGS sequence"/>
</dbReference>
<dbReference type="CDD" id="cd01166">
    <property type="entry name" value="KdgK"/>
    <property type="match status" value="1"/>
</dbReference>